<evidence type="ECO:0000256" key="3">
    <source>
        <dbReference type="ARBA" id="ARBA00022729"/>
    </source>
</evidence>
<evidence type="ECO:0000256" key="4">
    <source>
        <dbReference type="ARBA" id="ARBA00022989"/>
    </source>
</evidence>
<sequence>MTATVMDDLDFFNFSEVCGSDRTRNQPFVDLSRNEHAGEIPKEITGMRILNYLNLLRNHLVGSIPSSISTMQSLTSVDFFL</sequence>
<dbReference type="InterPro" id="IPR032675">
    <property type="entry name" value="LRR_dom_sf"/>
</dbReference>
<organism evidence="8 9">
    <name type="scientific">Prunus persica</name>
    <name type="common">Peach</name>
    <name type="synonym">Amygdalus persica</name>
    <dbReference type="NCBI Taxonomy" id="3760"/>
    <lineage>
        <taxon>Eukaryota</taxon>
        <taxon>Viridiplantae</taxon>
        <taxon>Streptophyta</taxon>
        <taxon>Embryophyta</taxon>
        <taxon>Tracheophyta</taxon>
        <taxon>Spermatophyta</taxon>
        <taxon>Magnoliopsida</taxon>
        <taxon>eudicotyledons</taxon>
        <taxon>Gunneridae</taxon>
        <taxon>Pentapetalae</taxon>
        <taxon>rosids</taxon>
        <taxon>fabids</taxon>
        <taxon>Rosales</taxon>
        <taxon>Rosaceae</taxon>
        <taxon>Amygdaloideae</taxon>
        <taxon>Amygdaleae</taxon>
        <taxon>Prunus</taxon>
    </lineage>
</organism>
<accession>A0A251N4T0</accession>
<dbReference type="SUPFAM" id="SSF52058">
    <property type="entry name" value="L domain-like"/>
    <property type="match status" value="1"/>
</dbReference>
<dbReference type="GO" id="GO:0016020">
    <property type="term" value="C:membrane"/>
    <property type="evidence" value="ECO:0007669"/>
    <property type="project" value="UniProtKB-SubCell"/>
</dbReference>
<dbReference type="Gramene" id="ONH94348">
    <property type="protein sequence ID" value="ONH94348"/>
    <property type="gene ID" value="PRUPE_7G012300"/>
</dbReference>
<dbReference type="AlphaFoldDB" id="A0A251N4T0"/>
<dbReference type="Proteomes" id="UP000006882">
    <property type="component" value="Chromosome G7"/>
</dbReference>
<comment type="subcellular location">
    <subcellularLocation>
        <location evidence="1">Membrane</location>
        <topology evidence="1">Single-pass type I membrane protein</topology>
    </subcellularLocation>
</comment>
<dbReference type="Gene3D" id="3.80.10.10">
    <property type="entry name" value="Ribonuclease Inhibitor"/>
    <property type="match status" value="1"/>
</dbReference>
<gene>
    <name evidence="8" type="ORF">PRUPE_7G012300</name>
</gene>
<evidence type="ECO:0000256" key="6">
    <source>
        <dbReference type="ARBA" id="ARBA00023170"/>
    </source>
</evidence>
<reference evidence="8 9" key="1">
    <citation type="journal article" date="2013" name="Nat. Genet.">
        <title>The high-quality draft genome of peach (Prunus persica) identifies unique patterns of genetic diversity, domestication and genome evolution.</title>
        <authorList>
            <consortium name="International Peach Genome Initiative"/>
            <person name="Verde I."/>
            <person name="Abbott A.G."/>
            <person name="Scalabrin S."/>
            <person name="Jung S."/>
            <person name="Shu S."/>
            <person name="Marroni F."/>
            <person name="Zhebentyayeva T."/>
            <person name="Dettori M.T."/>
            <person name="Grimwood J."/>
            <person name="Cattonaro F."/>
            <person name="Zuccolo A."/>
            <person name="Rossini L."/>
            <person name="Jenkins J."/>
            <person name="Vendramin E."/>
            <person name="Meisel L.A."/>
            <person name="Decroocq V."/>
            <person name="Sosinski B."/>
            <person name="Prochnik S."/>
            <person name="Mitros T."/>
            <person name="Policriti A."/>
            <person name="Cipriani G."/>
            <person name="Dondini L."/>
            <person name="Ficklin S."/>
            <person name="Goodstein D.M."/>
            <person name="Xuan P."/>
            <person name="Del Fabbro C."/>
            <person name="Aramini V."/>
            <person name="Copetti D."/>
            <person name="Gonzalez S."/>
            <person name="Horner D.S."/>
            <person name="Falchi R."/>
            <person name="Lucas S."/>
            <person name="Mica E."/>
            <person name="Maldonado J."/>
            <person name="Lazzari B."/>
            <person name="Bielenberg D."/>
            <person name="Pirona R."/>
            <person name="Miculan M."/>
            <person name="Barakat A."/>
            <person name="Testolin R."/>
            <person name="Stella A."/>
            <person name="Tartarini S."/>
            <person name="Tonutti P."/>
            <person name="Arus P."/>
            <person name="Orellana A."/>
            <person name="Wells C."/>
            <person name="Main D."/>
            <person name="Vizzotto G."/>
            <person name="Silva H."/>
            <person name="Salamini F."/>
            <person name="Schmutz J."/>
            <person name="Morgante M."/>
            <person name="Rokhsar D.S."/>
        </authorList>
    </citation>
    <scope>NUCLEOTIDE SEQUENCE [LARGE SCALE GENOMIC DNA]</scope>
    <source>
        <strain evidence="9">cv. Nemared</strain>
    </source>
</reference>
<keyword evidence="3" id="KW-0732">Signal</keyword>
<evidence type="ECO:0000256" key="2">
    <source>
        <dbReference type="ARBA" id="ARBA00022692"/>
    </source>
</evidence>
<keyword evidence="7" id="KW-0325">Glycoprotein</keyword>
<proteinExistence type="predicted"/>
<keyword evidence="4" id="KW-1133">Transmembrane helix</keyword>
<evidence type="ECO:0000256" key="1">
    <source>
        <dbReference type="ARBA" id="ARBA00004479"/>
    </source>
</evidence>
<keyword evidence="2" id="KW-0812">Transmembrane</keyword>
<dbReference type="PANTHER" id="PTHR48063:SF112">
    <property type="entry name" value="RECEPTOR LIKE PROTEIN 30-LIKE"/>
    <property type="match status" value="1"/>
</dbReference>
<evidence type="ECO:0000313" key="9">
    <source>
        <dbReference type="Proteomes" id="UP000006882"/>
    </source>
</evidence>
<name>A0A251N4T0_PRUPE</name>
<keyword evidence="6" id="KW-0675">Receptor</keyword>
<evidence type="ECO:0000256" key="5">
    <source>
        <dbReference type="ARBA" id="ARBA00023136"/>
    </source>
</evidence>
<evidence type="ECO:0000313" key="8">
    <source>
        <dbReference type="EMBL" id="ONH94348.1"/>
    </source>
</evidence>
<keyword evidence="5" id="KW-0472">Membrane</keyword>
<evidence type="ECO:0008006" key="10">
    <source>
        <dbReference type="Google" id="ProtNLM"/>
    </source>
</evidence>
<dbReference type="STRING" id="3760.A0A251N4T0"/>
<dbReference type="EMBL" id="CM007657">
    <property type="protein sequence ID" value="ONH94348.1"/>
    <property type="molecule type" value="Genomic_DNA"/>
</dbReference>
<protein>
    <recommendedName>
        <fullName evidence="10">Leucine-rich repeat-containing N-terminal plant-type domain-containing protein</fullName>
    </recommendedName>
</protein>
<dbReference type="PANTHER" id="PTHR48063">
    <property type="entry name" value="LRR RECEPTOR-LIKE KINASE"/>
    <property type="match status" value="1"/>
</dbReference>
<evidence type="ECO:0000256" key="7">
    <source>
        <dbReference type="ARBA" id="ARBA00023180"/>
    </source>
</evidence>
<dbReference type="InterPro" id="IPR046956">
    <property type="entry name" value="RLP23-like"/>
</dbReference>
<keyword evidence="9" id="KW-1185">Reference proteome</keyword>